<keyword evidence="1" id="KW-0472">Membrane</keyword>
<evidence type="ECO:0000256" key="1">
    <source>
        <dbReference type="SAM" id="Phobius"/>
    </source>
</evidence>
<feature type="transmembrane region" description="Helical" evidence="1">
    <location>
        <begin position="155"/>
        <end position="175"/>
    </location>
</feature>
<organism evidence="2 3">
    <name type="scientific">Oleispira antarctica RB-8</name>
    <dbReference type="NCBI Taxonomy" id="698738"/>
    <lineage>
        <taxon>Bacteria</taxon>
        <taxon>Pseudomonadati</taxon>
        <taxon>Pseudomonadota</taxon>
        <taxon>Gammaproteobacteria</taxon>
        <taxon>Oceanospirillales</taxon>
        <taxon>Oceanospirillaceae</taxon>
        <taxon>Oleispira</taxon>
    </lineage>
</organism>
<dbReference type="KEGG" id="oai:OLEAN_C07800"/>
<dbReference type="Proteomes" id="UP000032749">
    <property type="component" value="Chromosome"/>
</dbReference>
<keyword evidence="3" id="KW-1185">Reference proteome</keyword>
<feature type="transmembrane region" description="Helical" evidence="1">
    <location>
        <begin position="41"/>
        <end position="61"/>
    </location>
</feature>
<proteinExistence type="predicted"/>
<evidence type="ECO:0000313" key="2">
    <source>
        <dbReference type="EMBL" id="CCK74956.1"/>
    </source>
</evidence>
<feature type="transmembrane region" description="Helical" evidence="1">
    <location>
        <begin position="10"/>
        <end position="29"/>
    </location>
</feature>
<reference evidence="2 3" key="1">
    <citation type="journal article" date="2013" name="Nat. Commun.">
        <title>Genome sequence and functional genomic analysis of the oil-degrading bacterium Oleispira antarctica.</title>
        <authorList>
            <person name="Kube M."/>
            <person name="Chernikova T.N."/>
            <person name="Al-Ramahi Y."/>
            <person name="Beloqui A."/>
            <person name="Lopez-Cortez N."/>
            <person name="Guazzaroni M.E."/>
            <person name="Heipieper H.J."/>
            <person name="Klages S."/>
            <person name="Kotsyurbenko O.R."/>
            <person name="Langer I."/>
            <person name="Nechitaylo T.Y."/>
            <person name="Lunsdorf H."/>
            <person name="Fernandez M."/>
            <person name="Juarez S."/>
            <person name="Ciordia S."/>
            <person name="Singer A."/>
            <person name="Kagan O."/>
            <person name="Egorova O."/>
            <person name="Petit P.A."/>
            <person name="Stogios P."/>
            <person name="Kim Y."/>
            <person name="Tchigvintsev A."/>
            <person name="Flick R."/>
            <person name="Denaro R."/>
            <person name="Genovese M."/>
            <person name="Albar J.P."/>
            <person name="Reva O.N."/>
            <person name="Martinez-Gomariz M."/>
            <person name="Tran H."/>
            <person name="Ferrer M."/>
            <person name="Savchenko A."/>
            <person name="Yakunin A.F."/>
            <person name="Yakimov M.M."/>
            <person name="Golyshina O.V."/>
            <person name="Reinhardt R."/>
            <person name="Golyshin P.N."/>
        </authorList>
    </citation>
    <scope>NUCLEOTIDE SEQUENCE [LARGE SCALE GENOMIC DNA]</scope>
</reference>
<name>R4YKE0_OLEAN</name>
<dbReference type="OrthoDB" id="7066813at2"/>
<sequence>MSNPYSKSDYFISVIIFSLIAVINVEYFYDLYQNSNVTKASGFTFIFVNVVFLMILIIPFLEKRLGLITNDKLVAFMDLPNKDDKLTYPVLSGFLGDQALGSFLGTTLIYTTKIAIDEYGVVLSGVYAAILLIVSIIIMALSFMRFVMHFSKKHWAAYAFASVISFLIMFSFYHLGLTLAP</sequence>
<feature type="transmembrane region" description="Helical" evidence="1">
    <location>
        <begin position="122"/>
        <end position="143"/>
    </location>
</feature>
<keyword evidence="1" id="KW-1133">Transmembrane helix</keyword>
<protein>
    <submittedName>
        <fullName evidence="2">Uncharacterized protein</fullName>
    </submittedName>
</protein>
<feature type="transmembrane region" description="Helical" evidence="1">
    <location>
        <begin position="86"/>
        <end position="110"/>
    </location>
</feature>
<accession>R4YKE0</accession>
<dbReference type="HOGENOM" id="CLU_1487610_0_0_6"/>
<dbReference type="AlphaFoldDB" id="R4YKE0"/>
<gene>
    <name evidence="2" type="ORF">OLEAN_C07800</name>
</gene>
<keyword evidence="1" id="KW-0812">Transmembrane</keyword>
<evidence type="ECO:0000313" key="3">
    <source>
        <dbReference type="Proteomes" id="UP000032749"/>
    </source>
</evidence>
<dbReference type="EMBL" id="FO203512">
    <property type="protein sequence ID" value="CCK74956.1"/>
    <property type="molecule type" value="Genomic_DNA"/>
</dbReference>